<proteinExistence type="predicted"/>
<evidence type="ECO:0000313" key="2">
    <source>
        <dbReference type="EMBL" id="SMY08590.1"/>
    </source>
</evidence>
<organism evidence="2 3">
    <name type="scientific">Flavimaricola marinus</name>
    <dbReference type="NCBI Taxonomy" id="1819565"/>
    <lineage>
        <taxon>Bacteria</taxon>
        <taxon>Pseudomonadati</taxon>
        <taxon>Pseudomonadota</taxon>
        <taxon>Alphaproteobacteria</taxon>
        <taxon>Rhodobacterales</taxon>
        <taxon>Paracoccaceae</taxon>
        <taxon>Flavimaricola</taxon>
    </lineage>
</organism>
<dbReference type="Proteomes" id="UP000201613">
    <property type="component" value="Unassembled WGS sequence"/>
</dbReference>
<protein>
    <submittedName>
        <fullName evidence="2">Uncharacterized protein</fullName>
    </submittedName>
</protein>
<keyword evidence="3" id="KW-1185">Reference proteome</keyword>
<evidence type="ECO:0000313" key="3">
    <source>
        <dbReference type="Proteomes" id="UP000201613"/>
    </source>
</evidence>
<evidence type="ECO:0000256" key="1">
    <source>
        <dbReference type="SAM" id="MobiDB-lite"/>
    </source>
</evidence>
<gene>
    <name evidence="2" type="ORF">LOM8899_02744</name>
</gene>
<dbReference type="EMBL" id="FXZK01000005">
    <property type="protein sequence ID" value="SMY08590.1"/>
    <property type="molecule type" value="Genomic_DNA"/>
</dbReference>
<accession>A0A238LI82</accession>
<sequence length="150" mass="15296">MPPASLGQKYPYPDTGKGTDVRQGGLPSDMVRILCRNALNRSAVLASLHTRISLPAALLALALLAGCGEWPDPVIPGASESGSAGWPTLVPIGPILARGEQPVAVLPPPAGRIAALNARAAALRGRSVIDSGTRARMRAGIDPAALAALN</sequence>
<reference evidence="2 3" key="1">
    <citation type="submission" date="2017-05" db="EMBL/GenBank/DDBJ databases">
        <authorList>
            <person name="Song R."/>
            <person name="Chenine A.L."/>
            <person name="Ruprecht R.M."/>
        </authorList>
    </citation>
    <scope>NUCLEOTIDE SEQUENCE [LARGE SCALE GENOMIC DNA]</scope>
    <source>
        <strain evidence="2 3">CECT 8899</strain>
    </source>
</reference>
<name>A0A238LI82_9RHOB</name>
<feature type="region of interest" description="Disordered" evidence="1">
    <location>
        <begin position="1"/>
        <end position="23"/>
    </location>
</feature>
<dbReference type="AlphaFoldDB" id="A0A238LI82"/>